<evidence type="ECO:0000313" key="1">
    <source>
        <dbReference type="EMBL" id="ERI74819.1"/>
    </source>
</evidence>
<protein>
    <submittedName>
        <fullName evidence="1">Uncharacterized protein</fullName>
    </submittedName>
</protein>
<evidence type="ECO:0000313" key="2">
    <source>
        <dbReference type="Proteomes" id="UP000016491"/>
    </source>
</evidence>
<dbReference type="EMBL" id="AWSU01000281">
    <property type="protein sequence ID" value="ERI74819.1"/>
    <property type="molecule type" value="Genomic_DNA"/>
</dbReference>
<accession>A0ABC9TUB6</accession>
<comment type="caution">
    <text evidence="1">The sequence shown here is derived from an EMBL/GenBank/DDBJ whole genome shotgun (WGS) entry which is preliminary data.</text>
</comment>
<name>A0ABC9TUB6_CLOSY</name>
<sequence>MTGVAECPAKAGTSGTPFIEGGDLYAERAGYRMSGAGMGPEFREWRIIW</sequence>
<proteinExistence type="predicted"/>
<gene>
    <name evidence="1" type="ORF">CLOSYM_03618</name>
</gene>
<reference evidence="1 2" key="1">
    <citation type="submission" date="2013-07" db="EMBL/GenBank/DDBJ databases">
        <authorList>
            <person name="Weinstock G."/>
            <person name="Sodergren E."/>
            <person name="Wylie T."/>
            <person name="Fulton L."/>
            <person name="Fulton R."/>
            <person name="Fronick C."/>
            <person name="O'Laughlin M."/>
            <person name="Godfrey J."/>
            <person name="Miner T."/>
            <person name="Herter B."/>
            <person name="Appelbaum E."/>
            <person name="Cordes M."/>
            <person name="Lek S."/>
            <person name="Wollam A."/>
            <person name="Pepin K.H."/>
            <person name="Palsikar V.B."/>
            <person name="Mitreva M."/>
            <person name="Wilson R.K."/>
        </authorList>
    </citation>
    <scope>NUCLEOTIDE SEQUENCE [LARGE SCALE GENOMIC DNA]</scope>
    <source>
        <strain evidence="1 2">ATCC 14940</strain>
    </source>
</reference>
<dbReference type="AlphaFoldDB" id="A0ABC9TUB6"/>
<organism evidence="1 2">
    <name type="scientific">[Clostridium] symbiosum ATCC 14940</name>
    <dbReference type="NCBI Taxonomy" id="411472"/>
    <lineage>
        <taxon>Bacteria</taxon>
        <taxon>Bacillati</taxon>
        <taxon>Bacillota</taxon>
        <taxon>Clostridia</taxon>
        <taxon>Lachnospirales</taxon>
        <taxon>Lachnospiraceae</taxon>
        <taxon>Otoolea</taxon>
    </lineage>
</organism>
<dbReference type="Proteomes" id="UP000016491">
    <property type="component" value="Unassembled WGS sequence"/>
</dbReference>